<evidence type="ECO:0000256" key="7">
    <source>
        <dbReference type="RuleBase" id="RU363034"/>
    </source>
</evidence>
<dbReference type="SMART" id="SM00020">
    <property type="entry name" value="Tryp_SPc"/>
    <property type="match status" value="1"/>
</dbReference>
<dbReference type="InterPro" id="IPR001314">
    <property type="entry name" value="Peptidase_S1A"/>
</dbReference>
<dbReference type="PROSITE" id="PS00134">
    <property type="entry name" value="TRYPSIN_HIS"/>
    <property type="match status" value="1"/>
</dbReference>
<dbReference type="InterPro" id="IPR033116">
    <property type="entry name" value="TRYPSIN_SER"/>
</dbReference>
<dbReference type="Pfam" id="PF00089">
    <property type="entry name" value="Trypsin"/>
    <property type="match status" value="1"/>
</dbReference>
<keyword evidence="2" id="KW-0732">Signal</keyword>
<keyword evidence="5" id="KW-0865">Zymogen</keyword>
<keyword evidence="6" id="KW-1015">Disulfide bond</keyword>
<dbReference type="CDD" id="cd00190">
    <property type="entry name" value="Tryp_SPc"/>
    <property type="match status" value="1"/>
</dbReference>
<dbReference type="PANTHER" id="PTHR24271">
    <property type="entry name" value="KALLIKREIN-RELATED"/>
    <property type="match status" value="1"/>
</dbReference>
<organism evidence="9 10">
    <name type="scientific">Chelonoidis abingdonii</name>
    <name type="common">Abingdon island giant tortoise</name>
    <name type="synonym">Testudo abingdonii</name>
    <dbReference type="NCBI Taxonomy" id="106734"/>
    <lineage>
        <taxon>Eukaryota</taxon>
        <taxon>Metazoa</taxon>
        <taxon>Chordata</taxon>
        <taxon>Craniata</taxon>
        <taxon>Vertebrata</taxon>
        <taxon>Euteleostomi</taxon>
        <taxon>Archelosauria</taxon>
        <taxon>Testudinata</taxon>
        <taxon>Testudines</taxon>
        <taxon>Cryptodira</taxon>
        <taxon>Durocryptodira</taxon>
        <taxon>Testudinoidea</taxon>
        <taxon>Testudinidae</taxon>
        <taxon>Chelonoidis</taxon>
    </lineage>
</organism>
<dbReference type="Ensembl" id="ENSCABT00000017378.1">
    <property type="protein sequence ID" value="ENSCABP00000015834.1"/>
    <property type="gene ID" value="ENSCABG00000011823.1"/>
</dbReference>
<dbReference type="PROSITE" id="PS00135">
    <property type="entry name" value="TRYPSIN_SER"/>
    <property type="match status" value="1"/>
</dbReference>
<dbReference type="InterPro" id="IPR009003">
    <property type="entry name" value="Peptidase_S1_PA"/>
</dbReference>
<evidence type="ECO:0000256" key="5">
    <source>
        <dbReference type="ARBA" id="ARBA00023145"/>
    </source>
</evidence>
<accession>A0A8C0ISD0</accession>
<keyword evidence="4 7" id="KW-0720">Serine protease</keyword>
<dbReference type="InterPro" id="IPR001254">
    <property type="entry name" value="Trypsin_dom"/>
</dbReference>
<dbReference type="Gene3D" id="2.40.10.10">
    <property type="entry name" value="Trypsin-like serine proteases"/>
    <property type="match status" value="2"/>
</dbReference>
<keyword evidence="10" id="KW-1185">Reference proteome</keyword>
<evidence type="ECO:0000313" key="9">
    <source>
        <dbReference type="Ensembl" id="ENSCABP00000015834.1"/>
    </source>
</evidence>
<feature type="domain" description="Peptidase S1" evidence="8">
    <location>
        <begin position="51"/>
        <end position="269"/>
    </location>
</feature>
<dbReference type="Proteomes" id="UP000694404">
    <property type="component" value="Unplaced"/>
</dbReference>
<dbReference type="GO" id="GO:0004252">
    <property type="term" value="F:serine-type endopeptidase activity"/>
    <property type="evidence" value="ECO:0007669"/>
    <property type="project" value="InterPro"/>
</dbReference>
<evidence type="ECO:0000256" key="6">
    <source>
        <dbReference type="ARBA" id="ARBA00023157"/>
    </source>
</evidence>
<reference evidence="9" key="1">
    <citation type="submission" date="2025-08" db="UniProtKB">
        <authorList>
            <consortium name="Ensembl"/>
        </authorList>
    </citation>
    <scope>IDENTIFICATION</scope>
</reference>
<evidence type="ECO:0000256" key="4">
    <source>
        <dbReference type="ARBA" id="ARBA00022825"/>
    </source>
</evidence>
<evidence type="ECO:0000259" key="8">
    <source>
        <dbReference type="PROSITE" id="PS50240"/>
    </source>
</evidence>
<name>A0A8C0ISD0_CHEAB</name>
<evidence type="ECO:0000256" key="1">
    <source>
        <dbReference type="ARBA" id="ARBA00022670"/>
    </source>
</evidence>
<keyword evidence="1 7" id="KW-0645">Protease</keyword>
<dbReference type="GeneTree" id="ENSGT01030000234551"/>
<reference evidence="9" key="2">
    <citation type="submission" date="2025-09" db="UniProtKB">
        <authorList>
            <consortium name="Ensembl"/>
        </authorList>
    </citation>
    <scope>IDENTIFICATION</scope>
</reference>
<keyword evidence="3 7" id="KW-0378">Hydrolase</keyword>
<dbReference type="PROSITE" id="PS50240">
    <property type="entry name" value="TRYPSIN_DOM"/>
    <property type="match status" value="1"/>
</dbReference>
<dbReference type="PRINTS" id="PR00722">
    <property type="entry name" value="CHYMOTRYPSIN"/>
</dbReference>
<dbReference type="GO" id="GO:0006508">
    <property type="term" value="P:proteolysis"/>
    <property type="evidence" value="ECO:0007669"/>
    <property type="project" value="UniProtKB-KW"/>
</dbReference>
<evidence type="ECO:0000256" key="2">
    <source>
        <dbReference type="ARBA" id="ARBA00022729"/>
    </source>
</evidence>
<evidence type="ECO:0000256" key="3">
    <source>
        <dbReference type="ARBA" id="ARBA00022801"/>
    </source>
</evidence>
<sequence>MSSVGSVAGLQEPTAGSYLQLAALKDTGEEVGSRSKPGGDSALATLSTSEIIGGQEAQPHFRPYMAYLKIQREEKKRVCGGFLVSKNFVLTAAHCKGDNITVILGAHDITKQEQSRQVIRVRRAYPHQDYDNKPHNNDIMLLKLEHNAHLNEYVSPIPLPMAHQQMRPGTVCSVAGWGRTSAHNNLSSDTLRDPDLIYHDYNPSTMMCVGDPEMGRTVSCSVSQGDSGGPLVCQQTAQGIFSWGSEEGTPPAVYTRVSTFILWIQKTMRMLQP</sequence>
<dbReference type="InterPro" id="IPR018114">
    <property type="entry name" value="TRYPSIN_HIS"/>
</dbReference>
<evidence type="ECO:0000313" key="10">
    <source>
        <dbReference type="Proteomes" id="UP000694404"/>
    </source>
</evidence>
<dbReference type="AlphaFoldDB" id="A0A8C0ISD0"/>
<dbReference type="PANTHER" id="PTHR24271:SF81">
    <property type="entry name" value="GRANZYME B"/>
    <property type="match status" value="1"/>
</dbReference>
<dbReference type="FunFam" id="2.40.10.10:FF:000005">
    <property type="entry name" value="Serine protease 37"/>
    <property type="match status" value="1"/>
</dbReference>
<dbReference type="InterPro" id="IPR043504">
    <property type="entry name" value="Peptidase_S1_PA_chymotrypsin"/>
</dbReference>
<protein>
    <recommendedName>
        <fullName evidence="8">Peptidase S1 domain-containing protein</fullName>
    </recommendedName>
</protein>
<proteinExistence type="predicted"/>
<dbReference type="SUPFAM" id="SSF50494">
    <property type="entry name" value="Trypsin-like serine proteases"/>
    <property type="match status" value="1"/>
</dbReference>